<accession>A0A1Y2AYW7</accession>
<feature type="region of interest" description="Disordered" evidence="7">
    <location>
        <begin position="702"/>
        <end position="753"/>
    </location>
</feature>
<feature type="compositionally biased region" description="Basic and acidic residues" evidence="7">
    <location>
        <begin position="375"/>
        <end position="411"/>
    </location>
</feature>
<feature type="compositionally biased region" description="Pro residues" evidence="7">
    <location>
        <begin position="439"/>
        <end position="450"/>
    </location>
</feature>
<gene>
    <name evidence="9" type="ORF">BCR39DRAFT_565612</name>
</gene>
<dbReference type="InterPro" id="IPR017907">
    <property type="entry name" value="Znf_RING_CS"/>
</dbReference>
<name>A0A1Y2AYW7_9TREE</name>
<comment type="caution">
    <text evidence="9">The sequence shown here is derived from an EMBL/GenBank/DDBJ whole genome shotgun (WGS) entry which is preliminary data.</text>
</comment>
<comment type="subcellular location">
    <subcellularLocation>
        <location evidence="1">Cytoplasm</location>
    </subcellularLocation>
</comment>
<dbReference type="Proteomes" id="UP000193986">
    <property type="component" value="Unassembled WGS sequence"/>
</dbReference>
<evidence type="ECO:0000259" key="8">
    <source>
        <dbReference type="PROSITE" id="PS50089"/>
    </source>
</evidence>
<dbReference type="GO" id="GO:0045944">
    <property type="term" value="P:positive regulation of transcription by RNA polymerase II"/>
    <property type="evidence" value="ECO:0007669"/>
    <property type="project" value="TreeGrafter"/>
</dbReference>
<evidence type="ECO:0000313" key="9">
    <source>
        <dbReference type="EMBL" id="ORY27771.1"/>
    </source>
</evidence>
<evidence type="ECO:0000256" key="1">
    <source>
        <dbReference type="ARBA" id="ARBA00004496"/>
    </source>
</evidence>
<keyword evidence="5" id="KW-0862">Zinc</keyword>
<dbReference type="InterPro" id="IPR001841">
    <property type="entry name" value="Znf_RING"/>
</dbReference>
<keyword evidence="3" id="KW-0479">Metal-binding</keyword>
<feature type="region of interest" description="Disordered" evidence="7">
    <location>
        <begin position="375"/>
        <end position="414"/>
    </location>
</feature>
<organism evidence="9 10">
    <name type="scientific">Naematelia encephala</name>
    <dbReference type="NCBI Taxonomy" id="71784"/>
    <lineage>
        <taxon>Eukaryota</taxon>
        <taxon>Fungi</taxon>
        <taxon>Dikarya</taxon>
        <taxon>Basidiomycota</taxon>
        <taxon>Agaricomycotina</taxon>
        <taxon>Tremellomycetes</taxon>
        <taxon>Tremellales</taxon>
        <taxon>Naemateliaceae</taxon>
        <taxon>Naematelia</taxon>
    </lineage>
</organism>
<evidence type="ECO:0000256" key="4">
    <source>
        <dbReference type="ARBA" id="ARBA00022771"/>
    </source>
</evidence>
<dbReference type="InParanoid" id="A0A1Y2AYW7"/>
<dbReference type="InterPro" id="IPR013083">
    <property type="entry name" value="Znf_RING/FYVE/PHD"/>
</dbReference>
<evidence type="ECO:0000256" key="3">
    <source>
        <dbReference type="ARBA" id="ARBA00022723"/>
    </source>
</evidence>
<dbReference type="SUPFAM" id="SSF57850">
    <property type="entry name" value="RING/U-box"/>
    <property type="match status" value="1"/>
</dbReference>
<evidence type="ECO:0000256" key="6">
    <source>
        <dbReference type="PROSITE-ProRule" id="PRU00175"/>
    </source>
</evidence>
<dbReference type="FunCoup" id="A0A1Y2AYW7">
    <property type="interactions" value="276"/>
</dbReference>
<sequence length="753" mass="84049">MTSTNPSEWLNFSLPPRQRTVPGSGGPVIPRRSRRAGFMGNALSRERFVHANFRFVLKPNETLSYGAHFADPDIAVHWPHILQVLVPTFSAFSVAQGYVSSDPAHTHANDEELGRSFEEHELDEMGEEAAERRRRVEEERRGRNCPICLGRPVAGRMTKCGHIFCFPCILHYIQLSDIPKSAKCPICGDTVHEGMLKSVKYLDAATMLAAASGSDDGDEPISELSQSGDDSHHQDPMVGDLEGFEDAKAVENTAPDEQREAEPQGHRIHMRLVQRPQMTTMALPAAPTWPSEAIPPHTVPWHFLPDVLSYSRFMLATPEYMLAELEREMGELNHEWDMLRGDDLGRDFVRAAREKVERQTGKVRAELMTGLVRKQERESREAWGEAVGGERREREKRRERERRMREREEATRLQPVDLDVPTELLASQAALNPNVNIPPNLPVEPNPLPIGTPKRSRRRNHGSQPIVANTPPSPSYHFYQSSLGTQVYLHPLDIRILLAHYKSYSLFPPTISFTSSGFDPATINDELRKRCKYLSHLPAGTEVIFVEADLEEIVGKEGLAAFDQPLKARRAKRRERVKREDRAKSRWEAAEREKTPLFTASSPTPAAEDREFALAIARSTADATWSSDPILGTSQGSSSLSSSPVNGSAWGAHPQPRATFARALHSHTASSTPVRLPDDREREWEVDAAWEAFDRLNIRPSRASTAQSDAEVDIAIGTEREAEKGGGERRQGGKKGRVKGQKLVLGGGGGRRA</sequence>
<dbReference type="PANTHER" id="PTHR12983">
    <property type="entry name" value="RING FINGER 10 FAMILY MEMBER"/>
    <property type="match status" value="1"/>
</dbReference>
<reference evidence="9 10" key="1">
    <citation type="submission" date="2016-07" db="EMBL/GenBank/DDBJ databases">
        <title>Pervasive Adenine N6-methylation of Active Genes in Fungi.</title>
        <authorList>
            <consortium name="DOE Joint Genome Institute"/>
            <person name="Mondo S.J."/>
            <person name="Dannebaum R.O."/>
            <person name="Kuo R.C."/>
            <person name="Labutti K."/>
            <person name="Haridas S."/>
            <person name="Kuo A."/>
            <person name="Salamov A."/>
            <person name="Ahrendt S.R."/>
            <person name="Lipzen A."/>
            <person name="Sullivan W."/>
            <person name="Andreopoulos W.B."/>
            <person name="Clum A."/>
            <person name="Lindquist E."/>
            <person name="Daum C."/>
            <person name="Ramamoorthy G.K."/>
            <person name="Gryganskyi A."/>
            <person name="Culley D."/>
            <person name="Magnuson J.K."/>
            <person name="James T.Y."/>
            <person name="O'Malley M.A."/>
            <person name="Stajich J.E."/>
            <person name="Spatafora J.W."/>
            <person name="Visel A."/>
            <person name="Grigoriev I.V."/>
        </authorList>
    </citation>
    <scope>NUCLEOTIDE SEQUENCE [LARGE SCALE GENOMIC DNA]</scope>
    <source>
        <strain evidence="9 10">68-887.2</strain>
    </source>
</reference>
<feature type="compositionally biased region" description="Basic and acidic residues" evidence="7">
    <location>
        <begin position="577"/>
        <end position="595"/>
    </location>
</feature>
<feature type="region of interest" description="Disordered" evidence="7">
    <location>
        <begin position="570"/>
        <end position="606"/>
    </location>
</feature>
<dbReference type="CDD" id="cd16536">
    <property type="entry name" value="RING-HC_RNF10"/>
    <property type="match status" value="1"/>
</dbReference>
<protein>
    <recommendedName>
        <fullName evidence="8">RING-type domain-containing protein</fullName>
    </recommendedName>
</protein>
<dbReference type="PROSITE" id="PS50089">
    <property type="entry name" value="ZF_RING_2"/>
    <property type="match status" value="1"/>
</dbReference>
<dbReference type="Pfam" id="PF00097">
    <property type="entry name" value="zf-C3HC4"/>
    <property type="match status" value="1"/>
</dbReference>
<evidence type="ECO:0000256" key="5">
    <source>
        <dbReference type="ARBA" id="ARBA00022833"/>
    </source>
</evidence>
<dbReference type="InterPro" id="IPR018957">
    <property type="entry name" value="Znf_C3HC4_RING-type"/>
</dbReference>
<feature type="region of interest" description="Disordered" evidence="7">
    <location>
        <begin position="625"/>
        <end position="653"/>
    </location>
</feature>
<feature type="region of interest" description="Disordered" evidence="7">
    <location>
        <begin position="212"/>
        <end position="239"/>
    </location>
</feature>
<dbReference type="Gene3D" id="3.30.40.10">
    <property type="entry name" value="Zinc/RING finger domain, C3HC4 (zinc finger)"/>
    <property type="match status" value="1"/>
</dbReference>
<dbReference type="GO" id="GO:0005737">
    <property type="term" value="C:cytoplasm"/>
    <property type="evidence" value="ECO:0007669"/>
    <property type="project" value="UniProtKB-SubCell"/>
</dbReference>
<dbReference type="GO" id="GO:0000976">
    <property type="term" value="F:transcription cis-regulatory region binding"/>
    <property type="evidence" value="ECO:0007669"/>
    <property type="project" value="TreeGrafter"/>
</dbReference>
<feature type="region of interest" description="Disordered" evidence="7">
    <location>
        <begin position="436"/>
        <end position="473"/>
    </location>
</feature>
<proteinExistence type="predicted"/>
<dbReference type="GO" id="GO:0008270">
    <property type="term" value="F:zinc ion binding"/>
    <property type="evidence" value="ECO:0007669"/>
    <property type="project" value="UniProtKB-KW"/>
</dbReference>
<dbReference type="InterPro" id="IPR039739">
    <property type="entry name" value="MAG2/RNF10"/>
</dbReference>
<dbReference type="AlphaFoldDB" id="A0A1Y2AYW7"/>
<feature type="domain" description="RING-type" evidence="8">
    <location>
        <begin position="145"/>
        <end position="187"/>
    </location>
</feature>
<evidence type="ECO:0000256" key="2">
    <source>
        <dbReference type="ARBA" id="ARBA00022490"/>
    </source>
</evidence>
<feature type="compositionally biased region" description="Polar residues" evidence="7">
    <location>
        <begin position="1"/>
        <end position="10"/>
    </location>
</feature>
<evidence type="ECO:0000313" key="10">
    <source>
        <dbReference type="Proteomes" id="UP000193986"/>
    </source>
</evidence>
<feature type="region of interest" description="Disordered" evidence="7">
    <location>
        <begin position="1"/>
        <end position="33"/>
    </location>
</feature>
<keyword evidence="10" id="KW-1185">Reference proteome</keyword>
<feature type="compositionally biased region" description="Low complexity" evidence="7">
    <location>
        <begin position="632"/>
        <end position="648"/>
    </location>
</feature>
<dbReference type="EMBL" id="MCFC01000036">
    <property type="protein sequence ID" value="ORY27771.1"/>
    <property type="molecule type" value="Genomic_DNA"/>
</dbReference>
<dbReference type="SMART" id="SM00184">
    <property type="entry name" value="RING"/>
    <property type="match status" value="1"/>
</dbReference>
<dbReference type="PROSITE" id="PS00518">
    <property type="entry name" value="ZF_RING_1"/>
    <property type="match status" value="1"/>
</dbReference>
<keyword evidence="4 6" id="KW-0863">Zinc-finger</keyword>
<dbReference type="OrthoDB" id="302966at2759"/>
<evidence type="ECO:0000256" key="7">
    <source>
        <dbReference type="SAM" id="MobiDB-lite"/>
    </source>
</evidence>
<feature type="compositionally biased region" description="Basic and acidic residues" evidence="7">
    <location>
        <begin position="718"/>
        <end position="731"/>
    </location>
</feature>
<keyword evidence="2" id="KW-0963">Cytoplasm</keyword>
<dbReference type="PANTHER" id="PTHR12983:SF9">
    <property type="entry name" value="E3 UBIQUITIN-PROTEIN LIGASE RNF10"/>
    <property type="match status" value="1"/>
</dbReference>